<proteinExistence type="predicted"/>
<feature type="transmembrane region" description="Helical" evidence="1">
    <location>
        <begin position="109"/>
        <end position="127"/>
    </location>
</feature>
<keyword evidence="3" id="KW-1185">Reference proteome</keyword>
<dbReference type="AlphaFoldDB" id="A0A1V9ZW14"/>
<dbReference type="Proteomes" id="UP000243217">
    <property type="component" value="Unassembled WGS sequence"/>
</dbReference>
<feature type="transmembrane region" description="Helical" evidence="1">
    <location>
        <begin position="177"/>
        <end position="197"/>
    </location>
</feature>
<evidence type="ECO:0000313" key="3">
    <source>
        <dbReference type="Proteomes" id="UP000243217"/>
    </source>
</evidence>
<gene>
    <name evidence="2" type="ORF">THRCLA_05442</name>
</gene>
<dbReference type="OrthoDB" id="60662at2759"/>
<keyword evidence="1" id="KW-1133">Transmembrane helix</keyword>
<name>A0A1V9ZW14_9STRA</name>
<feature type="transmembrane region" description="Helical" evidence="1">
    <location>
        <begin position="6"/>
        <end position="29"/>
    </location>
</feature>
<comment type="caution">
    <text evidence="2">The sequence shown here is derived from an EMBL/GenBank/DDBJ whole genome shotgun (WGS) entry which is preliminary data.</text>
</comment>
<dbReference type="EMBL" id="JNBS01001222">
    <property type="protein sequence ID" value="OQS02159.1"/>
    <property type="molecule type" value="Genomic_DNA"/>
</dbReference>
<evidence type="ECO:0000256" key="1">
    <source>
        <dbReference type="SAM" id="Phobius"/>
    </source>
</evidence>
<accession>A0A1V9ZW14</accession>
<keyword evidence="1" id="KW-0472">Membrane</keyword>
<evidence type="ECO:0000313" key="2">
    <source>
        <dbReference type="EMBL" id="OQS02159.1"/>
    </source>
</evidence>
<protein>
    <submittedName>
        <fullName evidence="2">Uncharacterized protein</fullName>
    </submittedName>
</protein>
<sequence length="379" mass="44711">MGISLTLILNLGVSLLVSIRMYIYHGVLWIPDLFPSVQFRIQLRGLLCIFVLFCTNWWHLFEYALCNGNAREGWTNTFVLYDIIRSDALMVYLALMLTLTNWIRIRIRLEAVLIIYLVCYMSTEWFIKNIGADANDTSTYLQENYLKNILEANVDGMDLWTIHENTHTNYNIIITELTWWFMACFICIIYTIFAKLYNMFDLESKQFKSWRHMHHLHLCNNDDNSTVSRKSSIMPMNYPKPNLSMKMEPIFHRRHTGSQRTFSSQDINSLRFETKIHCKLCQMYGMVAPLDEYVVDHCWRMYVSQSSIWLLGYFCLCENYLLNINDYPLLLANIVLNRQVFRVYGFSIDESTISDEKVPISNDLFNGMSIFSTSIKKLR</sequence>
<feature type="transmembrane region" description="Helical" evidence="1">
    <location>
        <begin position="41"/>
        <end position="58"/>
    </location>
</feature>
<reference evidence="2 3" key="1">
    <citation type="journal article" date="2014" name="Genome Biol. Evol.">
        <title>The secreted proteins of Achlya hypogyna and Thraustotheca clavata identify the ancestral oomycete secretome and reveal gene acquisitions by horizontal gene transfer.</title>
        <authorList>
            <person name="Misner I."/>
            <person name="Blouin N."/>
            <person name="Leonard G."/>
            <person name="Richards T.A."/>
            <person name="Lane C.E."/>
        </authorList>
    </citation>
    <scope>NUCLEOTIDE SEQUENCE [LARGE SCALE GENOMIC DNA]</scope>
    <source>
        <strain evidence="2 3">ATCC 34112</strain>
    </source>
</reference>
<organism evidence="2 3">
    <name type="scientific">Thraustotheca clavata</name>
    <dbReference type="NCBI Taxonomy" id="74557"/>
    <lineage>
        <taxon>Eukaryota</taxon>
        <taxon>Sar</taxon>
        <taxon>Stramenopiles</taxon>
        <taxon>Oomycota</taxon>
        <taxon>Saprolegniomycetes</taxon>
        <taxon>Saprolegniales</taxon>
        <taxon>Achlyaceae</taxon>
        <taxon>Thraustotheca</taxon>
    </lineage>
</organism>
<keyword evidence="1" id="KW-0812">Transmembrane</keyword>